<name>A0ABV6FP62_9BACT</name>
<keyword evidence="1" id="KW-0472">Membrane</keyword>
<evidence type="ECO:0000313" key="3">
    <source>
        <dbReference type="Proteomes" id="UP001589797"/>
    </source>
</evidence>
<evidence type="ECO:0000256" key="1">
    <source>
        <dbReference type="SAM" id="Phobius"/>
    </source>
</evidence>
<proteinExistence type="predicted"/>
<evidence type="ECO:0000313" key="2">
    <source>
        <dbReference type="EMBL" id="MFC0261655.1"/>
    </source>
</evidence>
<organism evidence="2 3">
    <name type="scientific">Fontibacter flavus</name>
    <dbReference type="NCBI Taxonomy" id="654838"/>
    <lineage>
        <taxon>Bacteria</taxon>
        <taxon>Pseudomonadati</taxon>
        <taxon>Bacteroidota</taxon>
        <taxon>Cytophagia</taxon>
        <taxon>Cytophagales</taxon>
        <taxon>Cyclobacteriaceae</taxon>
        <taxon>Fontibacter</taxon>
    </lineage>
</organism>
<keyword evidence="3" id="KW-1185">Reference proteome</keyword>
<keyword evidence="1" id="KW-1133">Transmembrane helix</keyword>
<accession>A0ABV6FP62</accession>
<sequence>MIQKLQRQFKVFIRLMACVMALFFVVLAVFDGFEEVEQIEYFGGFEVDEAEFDYVDFPTSISRPSGSKVSKVKRIEVVKIFDQIQSILPFQVVTVIRPTFDEKPIFQFIQLIIQHTVCANAP</sequence>
<keyword evidence="1" id="KW-0812">Transmembrane</keyword>
<dbReference type="EMBL" id="JBHLWI010000006">
    <property type="protein sequence ID" value="MFC0261655.1"/>
    <property type="molecule type" value="Genomic_DNA"/>
</dbReference>
<protein>
    <submittedName>
        <fullName evidence="2">Uncharacterized protein</fullName>
    </submittedName>
</protein>
<dbReference type="RefSeq" id="WP_382386100.1">
    <property type="nucleotide sequence ID" value="NZ_JBHLWI010000006.1"/>
</dbReference>
<dbReference type="Proteomes" id="UP001589797">
    <property type="component" value="Unassembled WGS sequence"/>
</dbReference>
<feature type="transmembrane region" description="Helical" evidence="1">
    <location>
        <begin position="12"/>
        <end position="30"/>
    </location>
</feature>
<comment type="caution">
    <text evidence="2">The sequence shown here is derived from an EMBL/GenBank/DDBJ whole genome shotgun (WGS) entry which is preliminary data.</text>
</comment>
<reference evidence="2 3" key="1">
    <citation type="submission" date="2024-09" db="EMBL/GenBank/DDBJ databases">
        <authorList>
            <person name="Sun Q."/>
            <person name="Mori K."/>
        </authorList>
    </citation>
    <scope>NUCLEOTIDE SEQUENCE [LARGE SCALE GENOMIC DNA]</scope>
    <source>
        <strain evidence="2 3">CCM 7650</strain>
    </source>
</reference>
<gene>
    <name evidence="2" type="ORF">ACFFIP_03105</name>
</gene>